<reference evidence="5" key="1">
    <citation type="submission" date="2020-02" db="EMBL/GenBank/DDBJ databases">
        <authorList>
            <person name="Meier V. D."/>
        </authorList>
    </citation>
    <scope>NUCLEOTIDE SEQUENCE</scope>
    <source>
        <strain evidence="5">AVDCRST_MAG15</strain>
    </source>
</reference>
<evidence type="ECO:0000256" key="2">
    <source>
        <dbReference type="ARBA" id="ARBA00023125"/>
    </source>
</evidence>
<dbReference type="Pfam" id="PF00196">
    <property type="entry name" value="GerE"/>
    <property type="match status" value="1"/>
</dbReference>
<evidence type="ECO:0000256" key="3">
    <source>
        <dbReference type="ARBA" id="ARBA00023163"/>
    </source>
</evidence>
<accession>A0A6J4NTW8</accession>
<sequence>MSYSSILTRVLVFHPNPVLACAIRSGLELAGPFTVQSCSGELPESLTRFRPDILLLDPVHLPPRLETWMADFTRCAPECEMLAYLDAANRSAATWCLAAGFIGVVSQQKGIEALVDALTVARVGGVYVDESFTQVVSSSLEPEPVDQTQPNAVLSQREQYVLEHVARGLSNKEIARRVSLSPKTVETHRARAMVKLGLRHRSDIVQHALRNNWLAKEAVAA</sequence>
<proteinExistence type="predicted"/>
<dbReference type="SUPFAM" id="SSF46894">
    <property type="entry name" value="C-terminal effector domain of the bipartite response regulators"/>
    <property type="match status" value="1"/>
</dbReference>
<dbReference type="CDD" id="cd06170">
    <property type="entry name" value="LuxR_C_like"/>
    <property type="match status" value="1"/>
</dbReference>
<dbReference type="InterPro" id="IPR016032">
    <property type="entry name" value="Sig_transdc_resp-reg_C-effctor"/>
</dbReference>
<dbReference type="Gene3D" id="3.40.50.2300">
    <property type="match status" value="1"/>
</dbReference>
<dbReference type="GO" id="GO:0003677">
    <property type="term" value="F:DNA binding"/>
    <property type="evidence" value="ECO:0007669"/>
    <property type="project" value="UniProtKB-KW"/>
</dbReference>
<dbReference type="InterPro" id="IPR000792">
    <property type="entry name" value="Tscrpt_reg_LuxR_C"/>
</dbReference>
<dbReference type="PANTHER" id="PTHR44688">
    <property type="entry name" value="DNA-BINDING TRANSCRIPTIONAL ACTIVATOR DEVR_DOSR"/>
    <property type="match status" value="1"/>
</dbReference>
<dbReference type="AlphaFoldDB" id="A0A6J4NTW8"/>
<name>A0A6J4NTW8_9RHOB</name>
<evidence type="ECO:0000259" key="4">
    <source>
        <dbReference type="PROSITE" id="PS50043"/>
    </source>
</evidence>
<dbReference type="InterPro" id="IPR011006">
    <property type="entry name" value="CheY-like_superfamily"/>
</dbReference>
<protein>
    <recommendedName>
        <fullName evidence="4">HTH luxR-type domain-containing protein</fullName>
    </recommendedName>
</protein>
<keyword evidence="2" id="KW-0238">DNA-binding</keyword>
<dbReference type="GO" id="GO:0006355">
    <property type="term" value="P:regulation of DNA-templated transcription"/>
    <property type="evidence" value="ECO:0007669"/>
    <property type="project" value="InterPro"/>
</dbReference>
<dbReference type="EMBL" id="CADCUU010000083">
    <property type="protein sequence ID" value="CAA9393554.1"/>
    <property type="molecule type" value="Genomic_DNA"/>
</dbReference>
<evidence type="ECO:0000313" key="5">
    <source>
        <dbReference type="EMBL" id="CAA9393554.1"/>
    </source>
</evidence>
<gene>
    <name evidence="5" type="ORF">AVDCRST_MAG15-577</name>
</gene>
<dbReference type="PROSITE" id="PS50043">
    <property type="entry name" value="HTH_LUXR_2"/>
    <property type="match status" value="1"/>
</dbReference>
<organism evidence="5">
    <name type="scientific">uncultured Rubellimicrobium sp</name>
    <dbReference type="NCBI Taxonomy" id="543078"/>
    <lineage>
        <taxon>Bacteria</taxon>
        <taxon>Pseudomonadati</taxon>
        <taxon>Pseudomonadota</taxon>
        <taxon>Alphaproteobacteria</taxon>
        <taxon>Rhodobacterales</taxon>
        <taxon>Roseobacteraceae</taxon>
        <taxon>Rubellimicrobium</taxon>
        <taxon>environmental samples</taxon>
    </lineage>
</organism>
<dbReference type="PRINTS" id="PR00038">
    <property type="entry name" value="HTHLUXR"/>
</dbReference>
<dbReference type="PANTHER" id="PTHR44688:SF16">
    <property type="entry name" value="DNA-BINDING TRANSCRIPTIONAL ACTIVATOR DEVR_DOSR"/>
    <property type="match status" value="1"/>
</dbReference>
<feature type="domain" description="HTH luxR-type" evidence="4">
    <location>
        <begin position="147"/>
        <end position="212"/>
    </location>
</feature>
<dbReference type="SUPFAM" id="SSF52172">
    <property type="entry name" value="CheY-like"/>
    <property type="match status" value="1"/>
</dbReference>
<evidence type="ECO:0000256" key="1">
    <source>
        <dbReference type="ARBA" id="ARBA00023015"/>
    </source>
</evidence>
<keyword evidence="1" id="KW-0805">Transcription regulation</keyword>
<dbReference type="PROSITE" id="PS00622">
    <property type="entry name" value="HTH_LUXR_1"/>
    <property type="match status" value="1"/>
</dbReference>
<dbReference type="SMART" id="SM00421">
    <property type="entry name" value="HTH_LUXR"/>
    <property type="match status" value="1"/>
</dbReference>
<keyword evidence="3" id="KW-0804">Transcription</keyword>